<sequence length="122" mass="13597">MLDSFYLPQEAISFVNYPILRDEQTNIEKIVSYVLQVRESLTAYNSATANLVDINMDELEQHLALCRQTCESLGTAEKIPFDVLLELRSVLSTFYSLRTLYFDAGSSVIGVPVVENGEAAAV</sequence>
<dbReference type="RefSeq" id="WP_025694596.1">
    <property type="nucleotide sequence ID" value="NZ_ASQQ01000145.1"/>
</dbReference>
<evidence type="ECO:0000313" key="1">
    <source>
        <dbReference type="EMBL" id="AKG36081.1"/>
    </source>
</evidence>
<gene>
    <name evidence="1" type="ORF">VK70_17215</name>
</gene>
<name>A0A0F7CJE5_PAEDU</name>
<proteinExistence type="predicted"/>
<protein>
    <submittedName>
        <fullName evidence="1">Uncharacterized protein</fullName>
    </submittedName>
</protein>
<organism evidence="1 2">
    <name type="scientific">Paenibacillus durus ATCC 35681</name>
    <dbReference type="NCBI Taxonomy" id="1333534"/>
    <lineage>
        <taxon>Bacteria</taxon>
        <taxon>Bacillati</taxon>
        <taxon>Bacillota</taxon>
        <taxon>Bacilli</taxon>
        <taxon>Bacillales</taxon>
        <taxon>Paenibacillaceae</taxon>
        <taxon>Paenibacillus</taxon>
    </lineage>
</organism>
<reference evidence="1 2" key="2">
    <citation type="journal article" date="2016" name="Genome Announc.">
        <title>Genome Sequence of a Gram-Positive Diazotroph, Paenibacillus durus Type Strain ATCC 35681.</title>
        <authorList>
            <person name="Halim M.A."/>
            <person name="Rahman A.Y."/>
            <person name="Sim K.S."/>
            <person name="Yam H.C."/>
            <person name="Rahim A.A."/>
            <person name="Ghazali A.H."/>
            <person name="Najimudin N."/>
        </authorList>
    </citation>
    <scope>NUCLEOTIDE SEQUENCE [LARGE SCALE GENOMIC DNA]</scope>
    <source>
        <strain evidence="1 2">ATCC 35681</strain>
    </source>
</reference>
<evidence type="ECO:0000313" key="2">
    <source>
        <dbReference type="Proteomes" id="UP000034189"/>
    </source>
</evidence>
<dbReference type="AlphaFoldDB" id="A0A0F7CJE5"/>
<dbReference type="PATRIC" id="fig|1333534.5.peg.3796"/>
<accession>A0A0F7CJE5</accession>
<dbReference type="Proteomes" id="UP000034189">
    <property type="component" value="Chromosome"/>
</dbReference>
<dbReference type="OrthoDB" id="9950432at2"/>
<dbReference type="HOGENOM" id="CLU_2024408_0_0_9"/>
<dbReference type="EMBL" id="CP011114">
    <property type="protein sequence ID" value="AKG36081.1"/>
    <property type="molecule type" value="Genomic_DNA"/>
</dbReference>
<reference evidence="1 2" key="1">
    <citation type="submission" date="2015-03" db="EMBL/GenBank/DDBJ databases">
        <authorList>
            <person name="Abdul Halim M."/>
        </authorList>
    </citation>
    <scope>NUCLEOTIDE SEQUENCE [LARGE SCALE GENOMIC DNA]</scope>
    <source>
        <strain evidence="1 2">ATCC 35681</strain>
    </source>
</reference>